<accession>A0A383AN50</accession>
<dbReference type="EMBL" id="UINC01193627">
    <property type="protein sequence ID" value="SVE09336.1"/>
    <property type="molecule type" value="Genomic_DNA"/>
</dbReference>
<dbReference type="InterPro" id="IPR027417">
    <property type="entry name" value="P-loop_NTPase"/>
</dbReference>
<dbReference type="Pfam" id="PF13614">
    <property type="entry name" value="AAA_31"/>
    <property type="match status" value="1"/>
</dbReference>
<dbReference type="PANTHER" id="PTHR13696">
    <property type="entry name" value="P-LOOP CONTAINING NUCLEOSIDE TRIPHOSPHATE HYDROLASE"/>
    <property type="match status" value="1"/>
</dbReference>
<reference evidence="2" key="1">
    <citation type="submission" date="2018-05" db="EMBL/GenBank/DDBJ databases">
        <authorList>
            <person name="Lanie J.A."/>
            <person name="Ng W.-L."/>
            <person name="Kazmierczak K.M."/>
            <person name="Andrzejewski T.M."/>
            <person name="Davidsen T.M."/>
            <person name="Wayne K.J."/>
            <person name="Tettelin H."/>
            <person name="Glass J.I."/>
            <person name="Rusch D."/>
            <person name="Podicherti R."/>
            <person name="Tsui H.-C.T."/>
            <person name="Winkler M.E."/>
        </authorList>
    </citation>
    <scope>NUCLEOTIDE SEQUENCE</scope>
</reference>
<dbReference type="SUPFAM" id="SSF52540">
    <property type="entry name" value="P-loop containing nucleoside triphosphate hydrolases"/>
    <property type="match status" value="1"/>
</dbReference>
<dbReference type="InterPro" id="IPR025669">
    <property type="entry name" value="AAA_dom"/>
</dbReference>
<dbReference type="PANTHER" id="PTHR13696:SF52">
    <property type="entry name" value="PARA FAMILY PROTEIN CT_582"/>
    <property type="match status" value="1"/>
</dbReference>
<evidence type="ECO:0000313" key="2">
    <source>
        <dbReference type="EMBL" id="SVE09336.1"/>
    </source>
</evidence>
<sequence length="115" mass="12571">VLVIDLDPQSNATTGLGIEGEQKKKNIYNLLIEEKFSNEFVQKTLIPELDIIPATTDLAGAEIELVNVDDRENKLRKILDQITGYDNIMIDCPPALGLLTLNGLVASSAVIIPLQ</sequence>
<dbReference type="Gene3D" id="3.40.50.300">
    <property type="entry name" value="P-loop containing nucleotide triphosphate hydrolases"/>
    <property type="match status" value="1"/>
</dbReference>
<gene>
    <name evidence="2" type="ORF">METZ01_LOCUS462190</name>
</gene>
<feature type="domain" description="AAA" evidence="1">
    <location>
        <begin position="1"/>
        <end position="115"/>
    </location>
</feature>
<evidence type="ECO:0000259" key="1">
    <source>
        <dbReference type="Pfam" id="PF13614"/>
    </source>
</evidence>
<name>A0A383AN50_9ZZZZ</name>
<proteinExistence type="predicted"/>
<feature type="non-terminal residue" evidence="2">
    <location>
        <position position="115"/>
    </location>
</feature>
<feature type="non-terminal residue" evidence="2">
    <location>
        <position position="1"/>
    </location>
</feature>
<protein>
    <recommendedName>
        <fullName evidence="1">AAA domain-containing protein</fullName>
    </recommendedName>
</protein>
<organism evidence="2">
    <name type="scientific">marine metagenome</name>
    <dbReference type="NCBI Taxonomy" id="408172"/>
    <lineage>
        <taxon>unclassified sequences</taxon>
        <taxon>metagenomes</taxon>
        <taxon>ecological metagenomes</taxon>
    </lineage>
</organism>
<dbReference type="InterPro" id="IPR050678">
    <property type="entry name" value="DNA_Partitioning_ATPase"/>
</dbReference>
<dbReference type="AlphaFoldDB" id="A0A383AN50"/>